<dbReference type="GeneID" id="302994359"/>
<evidence type="ECO:0000313" key="4">
    <source>
        <dbReference type="Proteomes" id="UP000297872"/>
    </source>
</evidence>
<gene>
    <name evidence="3" type="ORF">EXN75_03485</name>
</gene>
<feature type="chain" id="PRO_5021339608" description="Porin" evidence="2">
    <location>
        <begin position="19"/>
        <end position="781"/>
    </location>
</feature>
<dbReference type="Proteomes" id="UP000297872">
    <property type="component" value="Unassembled WGS sequence"/>
</dbReference>
<dbReference type="RefSeq" id="WP_134842787.1">
    <property type="nucleotide sequence ID" value="NZ_SGVY01000006.1"/>
</dbReference>
<evidence type="ECO:0000256" key="2">
    <source>
        <dbReference type="SAM" id="SignalP"/>
    </source>
</evidence>
<dbReference type="Pfam" id="PF14121">
    <property type="entry name" value="Porin_10"/>
    <property type="match status" value="1"/>
</dbReference>
<proteinExistence type="predicted"/>
<keyword evidence="2" id="KW-0732">Signal</keyword>
<sequence>MNKIFTTMIFCAATTSVAAQTDFNSINEDGDFRPASERRISTDSLGSNQEIPKGIKVWTVDERFGDQQDAVVDTLQHMYMNTTFTEGLRGEYNTLGNMGSPRIGRIFIDRRNTQGQFLFTEPYSYFNTPVSDFHFTNTYSQITNITLNSCGNRTNGEDDFHAIFAINANKRLGAGFKFDYKYGRGYYNAQSTSHFKYTMWASYIGNQYQAHLLLSTLHQKVTENGGITDDDYIKHPEIFEETFSENEIPTVLEKNWNRNDNQHIFLSHRYSLGFKRKVKMTEEEIKAKKFAMESAKDNAESDAKEEARKKAKEAGKKFDEKEFDKAQQTKYTGRPEGAKIAGNEPAVEANAGTLKTDTTRIAVNGKAAADSLLAIQKKAKEDSLFYKTEYVPVTSFIHTLKFDNYKRIYTAYQTPANFYLNEYYNVGKLTGDSIYDKTRHWEMKNTFALATLEGFSKWAKAGIKAFASYDMRHFDLPTMDGGIEKYNEHTFSVGGQLSKKQGKLLHYNAIAEIGIAGEDAGTLAVDGNLDVNIPFLGDTLSIIGDAFFHRENPSFYYRKYHSRHLWWENDLDKIIHTRIMGTLRFNKTRTSLRVAVDEIKNYTYLSQSYTITDEGLRTGVTVTPMQSSSPINLLTAQLKQDFKLGILNWENVVTYQHSSKEEVVPVPDLDIYTNLYIKFSIAKVLHIDLGADARYFTSYTAPDYSPYMGQYVVQGNGDKNVKVGNYPIVNVYANAFIKHTRFFVMMSHINAGQGDRNYFLTPHYPINGRVFRFGVSWNFFN</sequence>
<name>A0A4Y8VSM6_9BACT</name>
<dbReference type="OrthoDB" id="1489309at2"/>
<feature type="region of interest" description="Disordered" evidence="1">
    <location>
        <begin position="292"/>
        <end position="317"/>
    </location>
</feature>
<accession>A0A4Y8VSM6</accession>
<evidence type="ECO:0000313" key="3">
    <source>
        <dbReference type="EMBL" id="TFH83366.1"/>
    </source>
</evidence>
<dbReference type="AlphaFoldDB" id="A0A4Y8VSM6"/>
<comment type="caution">
    <text evidence="3">The sequence shown here is derived from an EMBL/GenBank/DDBJ whole genome shotgun (WGS) entry which is preliminary data.</text>
</comment>
<evidence type="ECO:0000256" key="1">
    <source>
        <dbReference type="SAM" id="MobiDB-lite"/>
    </source>
</evidence>
<dbReference type="InterPro" id="IPR025631">
    <property type="entry name" value="Porin_10"/>
</dbReference>
<dbReference type="EMBL" id="SGVY01000006">
    <property type="protein sequence ID" value="TFH83366.1"/>
    <property type="molecule type" value="Genomic_DNA"/>
</dbReference>
<protein>
    <recommendedName>
        <fullName evidence="5">Porin</fullName>
    </recommendedName>
</protein>
<reference evidence="3 4" key="1">
    <citation type="submission" date="2019-02" db="EMBL/GenBank/DDBJ databases">
        <title>Draft Genome Sequence of the Prevotella sp. BCRC 81118, Isolated from Human Feces.</title>
        <authorList>
            <person name="Huang C.-H."/>
        </authorList>
    </citation>
    <scope>NUCLEOTIDE SEQUENCE [LARGE SCALE GENOMIC DNA]</scope>
    <source>
        <strain evidence="3 4">BCRC 81118</strain>
    </source>
</reference>
<keyword evidence="4" id="KW-1185">Reference proteome</keyword>
<evidence type="ECO:0008006" key="5">
    <source>
        <dbReference type="Google" id="ProtNLM"/>
    </source>
</evidence>
<feature type="signal peptide" evidence="2">
    <location>
        <begin position="1"/>
        <end position="18"/>
    </location>
</feature>
<organism evidence="3 4">
    <name type="scientific">Segatella hominis</name>
    <dbReference type="NCBI Taxonomy" id="2518605"/>
    <lineage>
        <taxon>Bacteria</taxon>
        <taxon>Pseudomonadati</taxon>
        <taxon>Bacteroidota</taxon>
        <taxon>Bacteroidia</taxon>
        <taxon>Bacteroidales</taxon>
        <taxon>Prevotellaceae</taxon>
        <taxon>Segatella</taxon>
    </lineage>
</organism>